<dbReference type="PANTHER" id="PTHR43581">
    <property type="entry name" value="ATP/GTP PHOSPHATASE"/>
    <property type="match status" value="1"/>
</dbReference>
<dbReference type="InterPro" id="IPR041685">
    <property type="entry name" value="AAA_GajA/Old/RecF-like"/>
</dbReference>
<dbReference type="Gene3D" id="3.40.50.300">
    <property type="entry name" value="P-loop containing nucleotide triphosphate hydrolases"/>
    <property type="match status" value="1"/>
</dbReference>
<name>A0A4R9AUT8_9MICO</name>
<evidence type="ECO:0000313" key="3">
    <source>
        <dbReference type="Proteomes" id="UP000297983"/>
    </source>
</evidence>
<keyword evidence="3" id="KW-1185">Reference proteome</keyword>
<reference evidence="2 3" key="1">
    <citation type="submission" date="2019-03" db="EMBL/GenBank/DDBJ databases">
        <title>Genomics of glacier-inhabiting Cryobacterium strains.</title>
        <authorList>
            <person name="Liu Q."/>
            <person name="Xin Y.-H."/>
        </authorList>
    </citation>
    <scope>NUCLEOTIDE SEQUENCE [LARGE SCALE GENOMIC DNA]</scope>
    <source>
        <strain evidence="2 3">Hz16</strain>
    </source>
</reference>
<sequence>MSSCCRGGQMRIVGIELEGFRGYLTSSYVSIDTLTVFAGKNDAGKSSILEAMRLFLDKGKPDVSDYSVHGHGTIRITCTFADLPPELVIDQTAVTTLQDEKLLDANGHLVISKTWTRGRANPEILAHALHPVVDGGPTLIGLKHAQLKSLASTLDVVAELEDRRVNLNYRQAIWRAWEAKGLSSLQPTIIPLNSEDGKHVASALESVFPLFHLFQADRLGAESDEVAQDPAKLIVKAVLDRHTAELTKLTSDVKAEISELLLEVVGKLEEFAPNLAAKLIPANLDPVWQKAFSSLQFVDENDVPLAKRGSGTRRLVLLSFFRAEVERGYEETDEWRRGVIIAVEEPETALHPDLQRETVSALIEVAGLANRQVLMTTHSSNLVRNIPIAAVRFVEEQQGKRVWSSSDTSSERFVLQQLNKAMGTFADHNVRCFFIVEGKNDIGGLLALSDALQAARPTEYPDLRQMETDGELCFIPIGGCGAAALWESRLSPFSRPEVHLLDSDRLVEGSALKPEISKYLARYNTDDHLSSHMFVLTRREMENYLTIEAIEDAFKGANPMFPKLFREAVEGHDWGYVDVPETVARVLHSLNSEVEWSLASDKKRSEKESDVKRKLVPCFGHPSVAEALLALGAERDLLLAVATVADVAA</sequence>
<organism evidence="2 3">
    <name type="scientific">Cryobacterium gelidum</name>
    <dbReference type="NCBI Taxonomy" id="1259164"/>
    <lineage>
        <taxon>Bacteria</taxon>
        <taxon>Bacillati</taxon>
        <taxon>Actinomycetota</taxon>
        <taxon>Actinomycetes</taxon>
        <taxon>Micrococcales</taxon>
        <taxon>Microbacteriaceae</taxon>
        <taxon>Cryobacterium</taxon>
    </lineage>
</organism>
<dbReference type="AlphaFoldDB" id="A0A4R9AUT8"/>
<comment type="caution">
    <text evidence="2">The sequence shown here is derived from an EMBL/GenBank/DDBJ whole genome shotgun (WGS) entry which is preliminary data.</text>
</comment>
<evidence type="ECO:0000313" key="2">
    <source>
        <dbReference type="EMBL" id="TFD70621.1"/>
    </source>
</evidence>
<proteinExistence type="predicted"/>
<dbReference type="InterPro" id="IPR027417">
    <property type="entry name" value="P-loop_NTPase"/>
</dbReference>
<accession>A0A4R9AUT8</accession>
<protein>
    <recommendedName>
        <fullName evidence="1">Endonuclease GajA/Old nuclease/RecF-like AAA domain-containing protein</fullName>
    </recommendedName>
</protein>
<dbReference type="SUPFAM" id="SSF52540">
    <property type="entry name" value="P-loop containing nucleoside triphosphate hydrolases"/>
    <property type="match status" value="1"/>
</dbReference>
<gene>
    <name evidence="2" type="ORF">E3T50_08465</name>
</gene>
<dbReference type="InterPro" id="IPR051396">
    <property type="entry name" value="Bact_Antivir_Def_Nuclease"/>
</dbReference>
<dbReference type="Proteomes" id="UP000297983">
    <property type="component" value="Unassembled WGS sequence"/>
</dbReference>
<dbReference type="PANTHER" id="PTHR43581:SF4">
    <property type="entry name" value="ATP_GTP PHOSPHATASE"/>
    <property type="match status" value="1"/>
</dbReference>
<evidence type="ECO:0000259" key="1">
    <source>
        <dbReference type="Pfam" id="PF13175"/>
    </source>
</evidence>
<dbReference type="EMBL" id="SOHL01000015">
    <property type="protein sequence ID" value="TFD70621.1"/>
    <property type="molecule type" value="Genomic_DNA"/>
</dbReference>
<dbReference type="Pfam" id="PF13175">
    <property type="entry name" value="AAA_15"/>
    <property type="match status" value="1"/>
</dbReference>
<feature type="domain" description="Endonuclease GajA/Old nuclease/RecF-like AAA" evidence="1">
    <location>
        <begin position="10"/>
        <end position="383"/>
    </location>
</feature>